<dbReference type="InterPro" id="IPR009045">
    <property type="entry name" value="Zn_M74/Hedgehog-like"/>
</dbReference>
<organism evidence="1 2">
    <name type="scientific">Solimicrobium silvestre</name>
    <dbReference type="NCBI Taxonomy" id="2099400"/>
    <lineage>
        <taxon>Bacteria</taxon>
        <taxon>Pseudomonadati</taxon>
        <taxon>Pseudomonadota</taxon>
        <taxon>Betaproteobacteria</taxon>
        <taxon>Burkholderiales</taxon>
        <taxon>Oxalobacteraceae</taxon>
        <taxon>Solimicrobium</taxon>
    </lineage>
</organism>
<proteinExistence type="predicted"/>
<dbReference type="Gene3D" id="3.30.1380.10">
    <property type="match status" value="1"/>
</dbReference>
<dbReference type="SUPFAM" id="SSF55166">
    <property type="entry name" value="Hedgehog/DD-peptidase"/>
    <property type="match status" value="1"/>
</dbReference>
<dbReference type="EMBL" id="PUGF01000007">
    <property type="protein sequence ID" value="PRC93461.1"/>
    <property type="molecule type" value="Genomic_DNA"/>
</dbReference>
<dbReference type="Proteomes" id="UP000237839">
    <property type="component" value="Unassembled WGS sequence"/>
</dbReference>
<sequence length="175" mass="19494">MASIGSDPPPPSSDPIPQVVITPKVYAQDLKKLPQNPEESGYYTYGTPTLGRGQYGNSRALSTLFSIESRWEYNHTNRFGVGNISLKYGGPFEPHVSHQDGGEMDVRALRKDGLEAPVSWQDSQYDRAATKELIKTFKDSGNVNKIFFNDPAMPGVQPLEGHDNHFHVEFKQNAQ</sequence>
<reference evidence="1 2" key="1">
    <citation type="submission" date="2018-02" db="EMBL/GenBank/DDBJ databases">
        <title>Solimicrobium silvestre gen. nov., sp. nov., isolated from alpine forest soil.</title>
        <authorList>
            <person name="Margesin R."/>
            <person name="Albuquerque L."/>
            <person name="Zhang D.-C."/>
            <person name="Froufe H.J.C."/>
            <person name="Severino R."/>
            <person name="Roxo I."/>
            <person name="Egas C."/>
            <person name="Da Costa M.S."/>
        </authorList>
    </citation>
    <scope>NUCLEOTIDE SEQUENCE [LARGE SCALE GENOMIC DNA]</scope>
    <source>
        <strain evidence="1 2">S20-91</strain>
    </source>
</reference>
<evidence type="ECO:0000313" key="1">
    <source>
        <dbReference type="EMBL" id="PRC93461.1"/>
    </source>
</evidence>
<comment type="caution">
    <text evidence="1">The sequence shown here is derived from an EMBL/GenBank/DDBJ whole genome shotgun (WGS) entry which is preliminary data.</text>
</comment>
<evidence type="ECO:0000313" key="2">
    <source>
        <dbReference type="Proteomes" id="UP000237839"/>
    </source>
</evidence>
<gene>
    <name evidence="1" type="ORF">S2091_1848</name>
</gene>
<name>A0A2S9H0F7_9BURK</name>
<accession>A0A2S9H0F7</accession>
<keyword evidence="2" id="KW-1185">Reference proteome</keyword>
<protein>
    <submittedName>
        <fullName evidence="1">Uncharacterized protein</fullName>
    </submittedName>
</protein>
<dbReference type="AlphaFoldDB" id="A0A2S9H0F7"/>